<feature type="binding site" evidence="14">
    <location>
        <position position="238"/>
    </location>
    <ligand>
        <name>Zn(2+)</name>
        <dbReference type="ChEBI" id="CHEBI:29105"/>
    </ligand>
</feature>
<dbReference type="InterPro" id="IPR012340">
    <property type="entry name" value="NA-bd_OB-fold"/>
</dbReference>
<dbReference type="FunFam" id="1.10.150.20:FF:000007">
    <property type="entry name" value="DNA ligase"/>
    <property type="match status" value="1"/>
</dbReference>
<dbReference type="InterPro" id="IPR033136">
    <property type="entry name" value="DNA_ligase_CS"/>
</dbReference>
<dbReference type="SUPFAM" id="SSF56091">
    <property type="entry name" value="DNA ligase/mRNA capping enzyme, catalytic domain"/>
    <property type="match status" value="1"/>
</dbReference>
<dbReference type="SMART" id="SM00532">
    <property type="entry name" value="LIGANc"/>
    <property type="match status" value="1"/>
</dbReference>
<dbReference type="PROSITE" id="PS50172">
    <property type="entry name" value="BRCT"/>
    <property type="match status" value="1"/>
</dbReference>
<dbReference type="Pfam" id="PF03119">
    <property type="entry name" value="DNA_ligase_ZBD"/>
    <property type="match status" value="1"/>
</dbReference>
<organism evidence="16 17">
    <name type="scientific">Candidatus Coatesbacteria bacterium 4484_99</name>
    <dbReference type="NCBI Taxonomy" id="1970774"/>
    <lineage>
        <taxon>Bacteria</taxon>
        <taxon>Candidatus Coatesiibacteriota</taxon>
    </lineage>
</organism>
<dbReference type="NCBIfam" id="NF005932">
    <property type="entry name" value="PRK07956.1"/>
    <property type="match status" value="1"/>
</dbReference>
<keyword evidence="8 14" id="KW-0862">Zinc</keyword>
<dbReference type="GO" id="GO:0005829">
    <property type="term" value="C:cytosol"/>
    <property type="evidence" value="ECO:0007669"/>
    <property type="project" value="TreeGrafter"/>
</dbReference>
<keyword evidence="5 14" id="KW-0235">DNA replication</keyword>
<dbReference type="Gene3D" id="6.20.10.30">
    <property type="match status" value="1"/>
</dbReference>
<keyword evidence="6 14" id="KW-0479">Metal-binding</keyword>
<dbReference type="Pfam" id="PF03120">
    <property type="entry name" value="OB_DNA_ligase"/>
    <property type="match status" value="1"/>
</dbReference>
<evidence type="ECO:0000256" key="4">
    <source>
        <dbReference type="ARBA" id="ARBA00022598"/>
    </source>
</evidence>
<comment type="cofactor">
    <cofactor evidence="14">
        <name>Mg(2+)</name>
        <dbReference type="ChEBI" id="CHEBI:18420"/>
    </cofactor>
    <cofactor evidence="14">
        <name>Mn(2+)</name>
        <dbReference type="ChEBI" id="CHEBI:29035"/>
    </cofactor>
</comment>
<dbReference type="FunFam" id="2.40.50.140:FF:000012">
    <property type="entry name" value="DNA ligase"/>
    <property type="match status" value="1"/>
</dbReference>
<dbReference type="PROSITE" id="PS01056">
    <property type="entry name" value="DNA_LIGASE_N2"/>
    <property type="match status" value="1"/>
</dbReference>
<dbReference type="Gene3D" id="1.10.150.20">
    <property type="entry name" value="5' to 3' exonuclease, C-terminal subdomain"/>
    <property type="match status" value="2"/>
</dbReference>
<evidence type="ECO:0000259" key="15">
    <source>
        <dbReference type="PROSITE" id="PS50172"/>
    </source>
</evidence>
<dbReference type="InterPro" id="IPR001679">
    <property type="entry name" value="DNA_ligase"/>
</dbReference>
<dbReference type="InterPro" id="IPR041663">
    <property type="entry name" value="DisA/LigA_HHH"/>
</dbReference>
<dbReference type="InterPro" id="IPR004150">
    <property type="entry name" value="NAD_DNA_ligase_OB"/>
</dbReference>
<evidence type="ECO:0000256" key="14">
    <source>
        <dbReference type="HAMAP-Rule" id="MF_01588"/>
    </source>
</evidence>
<keyword evidence="10 14" id="KW-0520">NAD</keyword>
<dbReference type="GO" id="GO:0046872">
    <property type="term" value="F:metal ion binding"/>
    <property type="evidence" value="ECO:0007669"/>
    <property type="project" value="UniProtKB-KW"/>
</dbReference>
<dbReference type="HAMAP" id="MF_01588">
    <property type="entry name" value="DNA_ligase_A"/>
    <property type="match status" value="1"/>
</dbReference>
<feature type="domain" description="BRCT" evidence="15">
    <location>
        <begin position="415"/>
        <end position="496"/>
    </location>
</feature>
<dbReference type="GO" id="GO:0006260">
    <property type="term" value="P:DNA replication"/>
    <property type="evidence" value="ECO:0007669"/>
    <property type="project" value="UniProtKB-KW"/>
</dbReference>
<evidence type="ECO:0000256" key="2">
    <source>
        <dbReference type="ARBA" id="ARBA00012722"/>
    </source>
</evidence>
<evidence type="ECO:0000256" key="10">
    <source>
        <dbReference type="ARBA" id="ARBA00023027"/>
    </source>
</evidence>
<evidence type="ECO:0000256" key="11">
    <source>
        <dbReference type="ARBA" id="ARBA00023204"/>
    </source>
</evidence>
<dbReference type="SMART" id="SM00292">
    <property type="entry name" value="BRCT"/>
    <property type="match status" value="1"/>
</dbReference>
<dbReference type="Gene3D" id="2.40.50.140">
    <property type="entry name" value="Nucleic acid-binding proteins"/>
    <property type="match status" value="1"/>
</dbReference>
<dbReference type="Proteomes" id="UP000192611">
    <property type="component" value="Unassembled WGS sequence"/>
</dbReference>
<dbReference type="Pfam" id="PF14520">
    <property type="entry name" value="HHH_5"/>
    <property type="match status" value="1"/>
</dbReference>
<evidence type="ECO:0000256" key="12">
    <source>
        <dbReference type="ARBA" id="ARBA00034005"/>
    </source>
</evidence>
<dbReference type="InterPro" id="IPR004149">
    <property type="entry name" value="Znf_DNAligase_C4"/>
</dbReference>
<keyword evidence="14" id="KW-0464">Manganese</keyword>
<dbReference type="InterPro" id="IPR013840">
    <property type="entry name" value="DNAligase_N"/>
</dbReference>
<evidence type="ECO:0000256" key="6">
    <source>
        <dbReference type="ARBA" id="ARBA00022723"/>
    </source>
</evidence>
<feature type="binding site" evidence="14">
    <location>
        <position position="235"/>
    </location>
    <ligand>
        <name>Zn(2+)</name>
        <dbReference type="ChEBI" id="CHEBI:29105"/>
    </ligand>
</feature>
<protein>
    <recommendedName>
        <fullName evidence="3 14">DNA ligase</fullName>
        <ecNumber evidence="2 14">6.5.1.2</ecNumber>
    </recommendedName>
    <alternativeName>
        <fullName evidence="14">Polydeoxyribonucleotide synthase [NAD(+)]</fullName>
    </alternativeName>
</protein>
<reference evidence="17" key="1">
    <citation type="submission" date="2017-03" db="EMBL/GenBank/DDBJ databases">
        <title>Novel pathways for hydrocarbon cycling and metabolic interdependencies in hydrothermal sediment communities.</title>
        <authorList>
            <person name="Dombrowski N."/>
            <person name="Seitz K."/>
            <person name="Teske A."/>
            <person name="Baker B."/>
        </authorList>
    </citation>
    <scope>NUCLEOTIDE SEQUENCE [LARGE SCALE GENOMIC DNA]</scope>
</reference>
<dbReference type="Pfam" id="PF12826">
    <property type="entry name" value="HHH_2"/>
    <property type="match status" value="1"/>
</dbReference>
<dbReference type="InterPro" id="IPR013839">
    <property type="entry name" value="DNAligase_adenylation"/>
</dbReference>
<evidence type="ECO:0000256" key="1">
    <source>
        <dbReference type="ARBA" id="ARBA00004067"/>
    </source>
</evidence>
<dbReference type="InterPro" id="IPR036420">
    <property type="entry name" value="BRCT_dom_sf"/>
</dbReference>
<dbReference type="Pfam" id="PF01653">
    <property type="entry name" value="DNA_ligase_aden"/>
    <property type="match status" value="1"/>
</dbReference>
<feature type="binding site" evidence="14">
    <location>
        <position position="253"/>
    </location>
    <ligand>
        <name>Zn(2+)</name>
        <dbReference type="ChEBI" id="CHEBI:29105"/>
    </ligand>
</feature>
<comment type="caution">
    <text evidence="14">Lacks conserved residue(s) required for the propagation of feature annotation.</text>
</comment>
<comment type="catalytic activity">
    <reaction evidence="12 14">
        <text>NAD(+) + (deoxyribonucleotide)n-3'-hydroxyl + 5'-phospho-(deoxyribonucleotide)m = (deoxyribonucleotide)n+m + AMP + beta-nicotinamide D-nucleotide.</text>
        <dbReference type="EC" id="6.5.1.2"/>
    </reaction>
</comment>
<keyword evidence="11 14" id="KW-0234">DNA repair</keyword>
<dbReference type="EMBL" id="NATQ01000100">
    <property type="protein sequence ID" value="OQX90113.1"/>
    <property type="molecule type" value="Genomic_DNA"/>
</dbReference>
<evidence type="ECO:0000313" key="17">
    <source>
        <dbReference type="Proteomes" id="UP000192611"/>
    </source>
</evidence>
<feature type="binding site" evidence="14">
    <location>
        <position position="139"/>
    </location>
    <ligand>
        <name>NAD(+)</name>
        <dbReference type="ChEBI" id="CHEBI:57540"/>
    </ligand>
</feature>
<evidence type="ECO:0000256" key="9">
    <source>
        <dbReference type="ARBA" id="ARBA00022842"/>
    </source>
</evidence>
<dbReference type="SUPFAM" id="SSF52113">
    <property type="entry name" value="BRCT domain"/>
    <property type="match status" value="1"/>
</dbReference>
<dbReference type="InterPro" id="IPR010994">
    <property type="entry name" value="RuvA_2-like"/>
</dbReference>
<dbReference type="NCBIfam" id="TIGR00575">
    <property type="entry name" value="dnlj"/>
    <property type="match status" value="1"/>
</dbReference>
<proteinExistence type="inferred from homology"/>
<keyword evidence="9 14" id="KW-0460">Magnesium</keyword>
<feature type="binding site" evidence="14">
    <location>
        <position position="258"/>
    </location>
    <ligand>
        <name>Zn(2+)</name>
        <dbReference type="ChEBI" id="CHEBI:29105"/>
    </ligand>
</feature>
<feature type="binding site" evidence="14">
    <location>
        <position position="115"/>
    </location>
    <ligand>
        <name>NAD(+)</name>
        <dbReference type="ChEBI" id="CHEBI:57540"/>
    </ligand>
</feature>
<comment type="caution">
    <text evidence="16">The sequence shown here is derived from an EMBL/GenBank/DDBJ whole genome shotgun (WGS) entry which is preliminary data.</text>
</comment>
<dbReference type="GO" id="GO:0003677">
    <property type="term" value="F:DNA binding"/>
    <property type="evidence" value="ECO:0007669"/>
    <property type="project" value="InterPro"/>
</dbReference>
<dbReference type="Pfam" id="PF00533">
    <property type="entry name" value="BRCT"/>
    <property type="match status" value="1"/>
</dbReference>
<evidence type="ECO:0000256" key="3">
    <source>
        <dbReference type="ARBA" id="ARBA00013308"/>
    </source>
</evidence>
<evidence type="ECO:0000313" key="16">
    <source>
        <dbReference type="EMBL" id="OQX90113.1"/>
    </source>
</evidence>
<dbReference type="Gene3D" id="3.40.50.10190">
    <property type="entry name" value="BRCT domain"/>
    <property type="match status" value="1"/>
</dbReference>
<sequence length="496" mass="55076">MDGENISALNHYRLVHESPTFYLPLVIMNATAGTLKQLDPRVVASRPLDFMAYFLLNLEGIERQSEALEKLTELRFKVSNDWRVAVGVDEVIDYHHKWEERRHDLEYNIDGIVVKVNDMRLWDRLGRTAKAPRYAIAFKFVAEQATTTVESIDFSVGRTGVITPVANLAPVHISGTTVSRASLHNIEELERKDVRIGDRVIVQKAGEIIPEVVEVLYHLRDKDKELKRPIIPDKCPVCNTPLVKREGYVALRCPNPTCPAKVKGEIELYGSRMGMDIEGLGSVVVSQLVDKGLVDDVGDLYKLTVDDIAGLERMGEKSANNLIDAIEKSKNRPLFRLLTSLGIDYVGETTAQVLATEFGSVDRLMSATIEELEKVDGVGEKVAKAIYDYFHNERNIRIIDKLKQAGVKMSDEVEGGERPLSGKKVVFTGSLSSLTREEAKEIAQKAGAKVASSVSSSTDILVVGENPGSKYDKARELGIEIISEDEFLALVRGEKV</sequence>
<dbReference type="SUPFAM" id="SSF50249">
    <property type="entry name" value="Nucleic acid-binding proteins"/>
    <property type="match status" value="1"/>
</dbReference>
<dbReference type="Gene3D" id="3.30.470.30">
    <property type="entry name" value="DNA ligase/mRNA capping enzyme"/>
    <property type="match status" value="1"/>
</dbReference>
<gene>
    <name evidence="14" type="primary">ligA</name>
    <name evidence="16" type="ORF">B6D57_04790</name>
</gene>
<evidence type="ECO:0000256" key="8">
    <source>
        <dbReference type="ARBA" id="ARBA00022833"/>
    </source>
</evidence>
<evidence type="ECO:0000256" key="7">
    <source>
        <dbReference type="ARBA" id="ARBA00022763"/>
    </source>
</evidence>
<dbReference type="InterPro" id="IPR003583">
    <property type="entry name" value="Hlx-hairpin-Hlx_DNA-bd_motif"/>
</dbReference>
<dbReference type="GO" id="GO:0006281">
    <property type="term" value="P:DNA repair"/>
    <property type="evidence" value="ECO:0007669"/>
    <property type="project" value="UniProtKB-KW"/>
</dbReference>
<accession>A0A1W9RZZ4</accession>
<dbReference type="PANTHER" id="PTHR23389:SF9">
    <property type="entry name" value="DNA LIGASE"/>
    <property type="match status" value="1"/>
</dbReference>
<evidence type="ECO:0000256" key="13">
    <source>
        <dbReference type="ARBA" id="ARBA00060881"/>
    </source>
</evidence>
<dbReference type="EC" id="6.5.1.2" evidence="2 14"/>
<keyword evidence="4 14" id="KW-0436">Ligase</keyword>
<keyword evidence="7 14" id="KW-0227">DNA damage</keyword>
<dbReference type="InterPro" id="IPR001357">
    <property type="entry name" value="BRCT_dom"/>
</dbReference>
<dbReference type="PANTHER" id="PTHR23389">
    <property type="entry name" value="CHROMOSOME TRANSMISSION FIDELITY FACTOR 18"/>
    <property type="match status" value="1"/>
</dbReference>
<evidence type="ECO:0000256" key="5">
    <source>
        <dbReference type="ARBA" id="ARBA00022705"/>
    </source>
</evidence>
<dbReference type="AlphaFoldDB" id="A0A1W9RZZ4"/>
<name>A0A1W9RZZ4_9BACT</name>
<comment type="function">
    <text evidence="1 14">DNA ligase that catalyzes the formation of phosphodiester linkages between 5'-phosphoryl and 3'-hydroxyl groups in double-stranded DNA using NAD as a coenzyme and as the energy source for the reaction. It is essential for DNA replication and repair of damaged DNA.</text>
</comment>
<dbReference type="FunFam" id="1.10.150.20:FF:000006">
    <property type="entry name" value="DNA ligase"/>
    <property type="match status" value="1"/>
</dbReference>
<comment type="similarity">
    <text evidence="13 14">Belongs to the NAD-dependent DNA ligase family. LigA subfamily.</text>
</comment>
<dbReference type="CDD" id="cd17748">
    <property type="entry name" value="BRCT_DNA_ligase_like"/>
    <property type="match status" value="1"/>
</dbReference>
<dbReference type="SMART" id="SM00278">
    <property type="entry name" value="HhH1"/>
    <property type="match status" value="2"/>
</dbReference>
<dbReference type="SUPFAM" id="SSF47781">
    <property type="entry name" value="RuvA domain 2-like"/>
    <property type="match status" value="1"/>
</dbReference>
<dbReference type="GO" id="GO:0003911">
    <property type="term" value="F:DNA ligase (NAD+) activity"/>
    <property type="evidence" value="ECO:0007669"/>
    <property type="project" value="UniProtKB-UniRule"/>
</dbReference>